<reference evidence="2" key="1">
    <citation type="submission" date="2010-07" db="EMBL/GenBank/DDBJ databases">
        <authorList>
            <person name="Muzny D."/>
            <person name="Qin X."/>
            <person name="Deng J."/>
            <person name="Jiang H."/>
            <person name="Liu Y."/>
            <person name="Qu J."/>
            <person name="Song X.-Z."/>
            <person name="Zhang L."/>
            <person name="Thornton R."/>
            <person name="Coyle M."/>
            <person name="Francisco L."/>
            <person name="Jackson L."/>
            <person name="Javaid M."/>
            <person name="Korchina V."/>
            <person name="Kovar C."/>
            <person name="Mata R."/>
            <person name="Mathew T."/>
            <person name="Ngo R."/>
            <person name="Nguyen L."/>
            <person name="Nguyen N."/>
            <person name="Okwuonu G."/>
            <person name="Ongeri F."/>
            <person name="Pham C."/>
            <person name="Simmons D."/>
            <person name="Wilczek-Boney K."/>
            <person name="Hale W."/>
            <person name="Jakkamsetti A."/>
            <person name="Pham P."/>
            <person name="Ruth R."/>
            <person name="San Lucas F."/>
            <person name="Warren J."/>
            <person name="Zhang J."/>
            <person name="Zhao Z."/>
            <person name="Zhou C."/>
            <person name="Zhu D."/>
            <person name="Lee S."/>
            <person name="Bess C."/>
            <person name="Blankenburg K."/>
            <person name="Forbes L."/>
            <person name="Fu Q."/>
            <person name="Gubbala S."/>
            <person name="Hirani K."/>
            <person name="Jayaseelan J.C."/>
            <person name="Lara F."/>
            <person name="Munidasa M."/>
            <person name="Palculict T."/>
            <person name="Patil S."/>
            <person name="Pu L.-L."/>
            <person name="Saada N."/>
            <person name="Tang L."/>
            <person name="Weissenberger G."/>
            <person name="Zhu Y."/>
            <person name="Hemphill L."/>
            <person name="Shang Y."/>
            <person name="Youmans B."/>
            <person name="Ayvaz T."/>
            <person name="Ross M."/>
            <person name="Santibanez J."/>
            <person name="Aqrawi P."/>
            <person name="Gross S."/>
            <person name="Joshi V."/>
            <person name="Fowler G."/>
            <person name="Nazareth L."/>
            <person name="Reid J."/>
            <person name="Worley K."/>
            <person name="Petrosino J."/>
            <person name="Highlander S."/>
            <person name="Gibbs R."/>
        </authorList>
    </citation>
    <scope>NUCLEOTIDE SEQUENCE [LARGE SCALE GENOMIC DNA]</scope>
    <source>
        <strain evidence="2">DSM 16973</strain>
    </source>
</reference>
<dbReference type="Pfam" id="PF18939">
    <property type="entry name" value="DUF5686"/>
    <property type="match status" value="1"/>
</dbReference>
<evidence type="ECO:0000313" key="3">
    <source>
        <dbReference type="Proteomes" id="UP000004394"/>
    </source>
</evidence>
<dbReference type="BioCyc" id="PMAR862515-HMP:GMOO-96-MONOMER"/>
<dbReference type="InterPro" id="IPR008969">
    <property type="entry name" value="CarboxyPept-like_regulatory"/>
</dbReference>
<dbReference type="RefSeq" id="WP_006947749.1">
    <property type="nucleotide sequence ID" value="NZ_GL397214.1"/>
</dbReference>
<feature type="chain" id="PRO_5003138139" description="Carboxypeptidase-like regulatory domain-containing protein" evidence="1">
    <location>
        <begin position="24"/>
        <end position="851"/>
    </location>
</feature>
<sequence>MKKSIRRFLTIILLWASTLFANAQITGIVLDAQTGDTIAYPSASYKGSSIAVSGNSAGVFSVERHNGWYLTISAVGYVSQRILIKSSTPHSLTFRLKTDTHQLDEVVVKSKRKKKYSRKNNPAVELMQRVIAAKKRTHLNNHDYYQYNKYQKLTLAVNDIKPEELESTRFKKSPWLIEQVETCPYNNKLILPISIDETVIQHVYRKNPRSEKDIIKGQSTTGVNQIIETGSILNTMMKDIFTDVDIYDDQVRLLQYPFTSPIGKDAVAFYKFFIEDTVYVDKDKCYHLQFAPNNLQDFGFRGELYILADSTLHVKRCLLTIPTRSDVNFVENMQIQQDYTQLPNGEWVLSSDDLMVELKINNLLSKAIVLRTTRLTDYAFDELPKKLFRGKAKERYEADAKLRDENFWQRYRTVELTKSESSMDAFIHRMEQTKGFKYLLFGLKALIENFVETGTERTKSKFDIGPINTLISKNFVDGIRLRASGQTTASLNSHWFWKGYYAYGTKTRDHYYSSLVTYSFNKKEYQPTEFPIRTLSIETAYDVMSPSDKFLMTDKDNVFTAIRWQKVEQMYFYNRQKLKFDWETDGGFRTTAALKLESNRPTGELVFNRLSDGLSIQKIRTAEASIGLFYAPGKTYINTKQHRFPVNLDAPEFNLSHTMGFKGVFGGQYRYNYTEASFYKRFWMNSWGKIDTYVKGGVQWNKVPFPLLIMPASNLSYFIHDGTFSVMGNMEFLTDRFVTLDIGWDLSGKLLNRIPLVKKLKWREFIGIKGLWGTLTDKNNPFLPQNTADKTLFLFPSGTRIINSKEPYWEMTIGVHNVFKFFSIDYVRRLSYTSHMTGKREGIRFKFEMTF</sequence>
<dbReference type="InterPro" id="IPR043741">
    <property type="entry name" value="DUF5686"/>
</dbReference>
<accession>E0NPJ0</accession>
<organism evidence="2 3">
    <name type="scientific">Hoylesella marshii DSM 16973 = JCM 13450</name>
    <dbReference type="NCBI Taxonomy" id="862515"/>
    <lineage>
        <taxon>Bacteria</taxon>
        <taxon>Pseudomonadati</taxon>
        <taxon>Bacteroidota</taxon>
        <taxon>Bacteroidia</taxon>
        <taxon>Bacteroidales</taxon>
        <taxon>Prevotellaceae</taxon>
        <taxon>Hoylesella</taxon>
    </lineage>
</organism>
<feature type="signal peptide" evidence="1">
    <location>
        <begin position="1"/>
        <end position="23"/>
    </location>
</feature>
<dbReference type="SUPFAM" id="SSF49464">
    <property type="entry name" value="Carboxypeptidase regulatory domain-like"/>
    <property type="match status" value="1"/>
</dbReference>
<dbReference type="Proteomes" id="UP000004394">
    <property type="component" value="Unassembled WGS sequence"/>
</dbReference>
<dbReference type="STRING" id="862515.HMPREF0658_0091"/>
<dbReference type="HOGENOM" id="CLU_015931_2_0_10"/>
<keyword evidence="1" id="KW-0732">Signal</keyword>
<evidence type="ECO:0008006" key="4">
    <source>
        <dbReference type="Google" id="ProtNLM"/>
    </source>
</evidence>
<name>E0NPJ0_9BACT</name>
<dbReference type="Pfam" id="PF13715">
    <property type="entry name" value="CarbopepD_reg_2"/>
    <property type="match status" value="1"/>
</dbReference>
<protein>
    <recommendedName>
        <fullName evidence="4">Carboxypeptidase-like regulatory domain-containing protein</fullName>
    </recommendedName>
</protein>
<dbReference type="eggNOG" id="COG4775">
    <property type="taxonomic scope" value="Bacteria"/>
</dbReference>
<evidence type="ECO:0000313" key="2">
    <source>
        <dbReference type="EMBL" id="EFM02949.1"/>
    </source>
</evidence>
<comment type="caution">
    <text evidence="2">The sequence shown here is derived from an EMBL/GenBank/DDBJ whole genome shotgun (WGS) entry which is preliminary data.</text>
</comment>
<keyword evidence="3" id="KW-1185">Reference proteome</keyword>
<dbReference type="EMBL" id="AEEI01000004">
    <property type="protein sequence ID" value="EFM02949.1"/>
    <property type="molecule type" value="Genomic_DNA"/>
</dbReference>
<dbReference type="AlphaFoldDB" id="E0NPJ0"/>
<proteinExistence type="predicted"/>
<gene>
    <name evidence="2" type="ORF">HMPREF0658_0091</name>
</gene>
<evidence type="ECO:0000256" key="1">
    <source>
        <dbReference type="SAM" id="SignalP"/>
    </source>
</evidence>